<feature type="repeat" description="TPR" evidence="5">
    <location>
        <begin position="397"/>
        <end position="430"/>
    </location>
</feature>
<dbReference type="RefSeq" id="WP_066044531.1">
    <property type="nucleotide sequence ID" value="NZ_AP013042.1"/>
</dbReference>
<dbReference type="PANTHER" id="PTHR22550:SF5">
    <property type="entry name" value="LEUCINE ZIPPER PROTEIN 4"/>
    <property type="match status" value="1"/>
</dbReference>
<keyword evidence="2 7" id="KW-0812">Transmembrane</keyword>
<reference evidence="9 10" key="1">
    <citation type="journal article" date="2000" name="Mar. Ecol. Prog. Ser.">
        <title>Phylogenetic characterization of endosymbionts in three hydrothermal vent mussels: influence on host distributions.</title>
        <authorList>
            <person name="Fujiwara Y."/>
            <person name="Takai K."/>
            <person name="Uematsu K."/>
            <person name="Tsuchida S."/>
            <person name="Hunt J.C."/>
            <person name="Hashimoto J."/>
        </authorList>
    </citation>
    <scope>NUCLEOTIDE SEQUENCE [LARGE SCALE GENOMIC DNA]</scope>
    <source>
        <strain evidence="9 10">Myojin Knoll</strain>
    </source>
</reference>
<feature type="compositionally biased region" description="Basic residues" evidence="6">
    <location>
        <begin position="439"/>
        <end position="459"/>
    </location>
</feature>
<evidence type="ECO:0000313" key="10">
    <source>
        <dbReference type="Proteomes" id="UP000067399"/>
    </source>
</evidence>
<keyword evidence="3 7" id="KW-1133">Transmembrane helix</keyword>
<feature type="transmembrane region" description="Helical" evidence="7">
    <location>
        <begin position="293"/>
        <end position="312"/>
    </location>
</feature>
<dbReference type="Pfam" id="PF00515">
    <property type="entry name" value="TPR_1"/>
    <property type="match status" value="1"/>
</dbReference>
<keyword evidence="5" id="KW-0802">TPR repeat</keyword>
<organism evidence="9 10">
    <name type="scientific">endosymbiont of Bathymodiolus septemdierum str. Myojin knoll</name>
    <dbReference type="NCBI Taxonomy" id="1303921"/>
    <lineage>
        <taxon>Bacteria</taxon>
        <taxon>Pseudomonadati</taxon>
        <taxon>Pseudomonadota</taxon>
        <taxon>Gammaproteobacteria</taxon>
        <taxon>sulfur-oxidizing symbionts</taxon>
    </lineage>
</organism>
<proteinExistence type="predicted"/>
<evidence type="ECO:0000256" key="4">
    <source>
        <dbReference type="ARBA" id="ARBA00023136"/>
    </source>
</evidence>
<dbReference type="PROSITE" id="PS50234">
    <property type="entry name" value="VWFA"/>
    <property type="match status" value="1"/>
</dbReference>
<evidence type="ECO:0000256" key="2">
    <source>
        <dbReference type="ARBA" id="ARBA00022692"/>
    </source>
</evidence>
<dbReference type="PROSITE" id="PS50005">
    <property type="entry name" value="TPR"/>
    <property type="match status" value="1"/>
</dbReference>
<evidence type="ECO:0000256" key="1">
    <source>
        <dbReference type="ARBA" id="ARBA00022475"/>
    </source>
</evidence>
<evidence type="ECO:0000256" key="6">
    <source>
        <dbReference type="SAM" id="MobiDB-lite"/>
    </source>
</evidence>
<dbReference type="InterPro" id="IPR036465">
    <property type="entry name" value="vWFA_dom_sf"/>
</dbReference>
<dbReference type="SMART" id="SM00327">
    <property type="entry name" value="VWA"/>
    <property type="match status" value="1"/>
</dbReference>
<dbReference type="PANTHER" id="PTHR22550">
    <property type="entry name" value="SPORE GERMINATION PROTEIN"/>
    <property type="match status" value="1"/>
</dbReference>
<evidence type="ECO:0000256" key="7">
    <source>
        <dbReference type="SAM" id="Phobius"/>
    </source>
</evidence>
<keyword evidence="1" id="KW-1003">Cell membrane</keyword>
<feature type="compositionally biased region" description="Basic residues" evidence="6">
    <location>
        <begin position="473"/>
        <end position="483"/>
    </location>
</feature>
<feature type="domain" description="VWFA" evidence="8">
    <location>
        <begin position="86"/>
        <end position="276"/>
    </location>
</feature>
<dbReference type="SMART" id="SM00028">
    <property type="entry name" value="TPR"/>
    <property type="match status" value="2"/>
</dbReference>
<dbReference type="Gene3D" id="3.40.50.410">
    <property type="entry name" value="von Willebrand factor, type A domain"/>
    <property type="match status" value="1"/>
</dbReference>
<reference evidence="9 10" key="2">
    <citation type="journal article" date="2016" name="ISME J.">
        <title>Heterogeneous composition of key metabolic gene clusters in a vent mussel symbiont population.</title>
        <authorList>
            <person name="Ikuta T."/>
            <person name="Takaki Y."/>
            <person name="Nagai Y."/>
            <person name="Shimamura S."/>
            <person name="Tsuda M."/>
            <person name="Kawagucci S."/>
            <person name="Aoki Y."/>
            <person name="Inoue K."/>
            <person name="Teruya M."/>
            <person name="Satou K."/>
            <person name="Teruya K."/>
            <person name="Shimoji M."/>
            <person name="Tamotsu H."/>
            <person name="Hirano T."/>
            <person name="Maruyama T."/>
            <person name="Yoshida T."/>
        </authorList>
    </citation>
    <scope>NUCLEOTIDE SEQUENCE [LARGE SCALE GENOMIC DNA]</scope>
    <source>
        <strain evidence="9 10">Myojin Knoll</strain>
    </source>
</reference>
<dbReference type="InterPro" id="IPR019734">
    <property type="entry name" value="TPR_rpt"/>
</dbReference>
<protein>
    <recommendedName>
        <fullName evidence="8">VWFA domain-containing protein</fullName>
    </recommendedName>
</protein>
<dbReference type="InterPro" id="IPR050768">
    <property type="entry name" value="UPF0353/GerABKA_families"/>
</dbReference>
<dbReference type="KEGG" id="ebh:BSEPE_0878"/>
<keyword evidence="10" id="KW-1185">Reference proteome</keyword>
<dbReference type="EMBL" id="AP013042">
    <property type="protein sequence ID" value="BAS67869.1"/>
    <property type="molecule type" value="Genomic_DNA"/>
</dbReference>
<dbReference type="InterPro" id="IPR011990">
    <property type="entry name" value="TPR-like_helical_dom_sf"/>
</dbReference>
<dbReference type="SUPFAM" id="SSF48452">
    <property type="entry name" value="TPR-like"/>
    <property type="match status" value="1"/>
</dbReference>
<evidence type="ECO:0000259" key="8">
    <source>
        <dbReference type="PROSITE" id="PS50234"/>
    </source>
</evidence>
<dbReference type="Proteomes" id="UP000067399">
    <property type="component" value="Chromosome"/>
</dbReference>
<dbReference type="SUPFAM" id="SSF53300">
    <property type="entry name" value="vWA-like"/>
    <property type="match status" value="1"/>
</dbReference>
<gene>
    <name evidence="9" type="ORF">BSEPE_0878</name>
</gene>
<feature type="region of interest" description="Disordered" evidence="6">
    <location>
        <begin position="439"/>
        <end position="503"/>
    </location>
</feature>
<dbReference type="AlphaFoldDB" id="A0A0P0URZ1"/>
<accession>A0A0P0URZ1</accession>
<evidence type="ECO:0000256" key="5">
    <source>
        <dbReference type="PROSITE-ProRule" id="PRU00339"/>
    </source>
</evidence>
<dbReference type="InterPro" id="IPR002035">
    <property type="entry name" value="VWF_A"/>
</dbReference>
<keyword evidence="4 7" id="KW-0472">Membrane</keyword>
<dbReference type="Pfam" id="PF13519">
    <property type="entry name" value="VWA_2"/>
    <property type="match status" value="1"/>
</dbReference>
<feature type="transmembrane region" description="Helical" evidence="7">
    <location>
        <begin position="6"/>
        <end position="22"/>
    </location>
</feature>
<sequence>MDFEKIELLYLTIPIALLWFFIHNRSGNIEDLFAPDVLEKISFNKHKISIKTRLRFLLLAIVLILIALSRPTLEAGEVKIKKYSSDLIVAIDMSKSMLANDVYPNRFELAKNKLSTSLDKISEKRIAILGFANRAFLVSPLTDDFSSLKFLIKNLRLDAINLKGTNVLNLLQSADDLLGEASNKQLLLLTDGGDKSDFSKEISYANAHNLTIFVFDIATRSGSTIKDKKGILKDEGGNIVIVKSNPNIKKLATQTQGRYLKYSLNNNDLTDFINSFKSYASSKDIKVIQKQHLFYYPLAFALFLLFFAFFSLPKKTIKFILLLLASINAKAGLLDFSNIKQANQAYINGNYQVAAEKFGKIDNDAARLNQANSLYKQGLYEQALEKYTSIKQKNLDFERLYNSGNAYAKLKKTDKAIEHYQQALKIKQDKDALFNLNLLKKKKAKRKKNQKGKDKKSKNQKKDTAKNKQQQGGKKKKDKKQGKNKQQQQQRKKLDKLKQQRWEKSLNKQLRTLLIPLNNKQENNENDNKKNLW</sequence>
<dbReference type="OrthoDB" id="9807628at2"/>
<dbReference type="Gene3D" id="1.25.40.10">
    <property type="entry name" value="Tetratricopeptide repeat domain"/>
    <property type="match status" value="1"/>
</dbReference>
<feature type="transmembrane region" description="Helical" evidence="7">
    <location>
        <begin position="54"/>
        <end position="73"/>
    </location>
</feature>
<evidence type="ECO:0000313" key="9">
    <source>
        <dbReference type="EMBL" id="BAS67869.1"/>
    </source>
</evidence>
<evidence type="ECO:0000256" key="3">
    <source>
        <dbReference type="ARBA" id="ARBA00022989"/>
    </source>
</evidence>
<dbReference type="STRING" id="1303921.BSEPE_0878"/>
<name>A0A0P0URZ1_9GAMM</name>